<keyword evidence="1 5" id="KW-0963">Cytoplasm</keyword>
<accession>A0A383R8J7</accession>
<dbReference type="NCBIfam" id="NF006671">
    <property type="entry name" value="PRK09219.1"/>
    <property type="match status" value="1"/>
</dbReference>
<dbReference type="HAMAP" id="MF_01184">
    <property type="entry name" value="XPRTase"/>
    <property type="match status" value="1"/>
</dbReference>
<comment type="subcellular location">
    <subcellularLocation>
        <location evidence="5">Cytoplasm</location>
    </subcellularLocation>
</comment>
<dbReference type="InterPro" id="IPR010079">
    <property type="entry name" value="Xanthine_PRibTrfase"/>
</dbReference>
<dbReference type="EMBL" id="LS992241">
    <property type="protein sequence ID" value="SYX82912.1"/>
    <property type="molecule type" value="Genomic_DNA"/>
</dbReference>
<keyword evidence="2 5" id="KW-0328">Glycosyltransferase</keyword>
<keyword evidence="4 5" id="KW-0660">Purine salvage</keyword>
<dbReference type="CDD" id="cd06223">
    <property type="entry name" value="PRTases_typeI"/>
    <property type="match status" value="1"/>
</dbReference>
<gene>
    <name evidence="5 8" type="primary">xpt</name>
    <name evidence="8" type="ORF">PBLR_11334</name>
</gene>
<dbReference type="PANTHER" id="PTHR43864:SF1">
    <property type="entry name" value="XANTHINE PHOSPHORIBOSYLTRANSFERASE"/>
    <property type="match status" value="1"/>
</dbReference>
<reference evidence="9" key="1">
    <citation type="submission" date="2018-08" db="EMBL/GenBank/DDBJ databases">
        <authorList>
            <person name="Chevrot R."/>
        </authorList>
    </citation>
    <scope>NUCLEOTIDE SEQUENCE [LARGE SCALE GENOMIC DNA]</scope>
</reference>
<feature type="domain" description="Phosphoribosyltransferase" evidence="7">
    <location>
        <begin position="63"/>
        <end position="176"/>
    </location>
</feature>
<feature type="binding site" evidence="5">
    <location>
        <position position="39"/>
    </location>
    <ligand>
        <name>xanthine</name>
        <dbReference type="ChEBI" id="CHEBI:17712"/>
    </ligand>
</feature>
<dbReference type="InterPro" id="IPR000836">
    <property type="entry name" value="PRTase_dom"/>
</dbReference>
<evidence type="ECO:0000256" key="1">
    <source>
        <dbReference type="ARBA" id="ARBA00022490"/>
    </source>
</evidence>
<evidence type="ECO:0000256" key="5">
    <source>
        <dbReference type="HAMAP-Rule" id="MF_01184"/>
    </source>
</evidence>
<name>A0A383R8J7_PAEAL</name>
<dbReference type="GO" id="GO:0005737">
    <property type="term" value="C:cytoplasm"/>
    <property type="evidence" value="ECO:0007669"/>
    <property type="project" value="UniProtKB-SubCell"/>
</dbReference>
<dbReference type="GO" id="GO:0032265">
    <property type="term" value="P:XMP salvage"/>
    <property type="evidence" value="ECO:0007669"/>
    <property type="project" value="UniProtKB-UniRule"/>
</dbReference>
<dbReference type="Pfam" id="PF00156">
    <property type="entry name" value="Pribosyltran"/>
    <property type="match status" value="1"/>
</dbReference>
<evidence type="ECO:0000259" key="7">
    <source>
        <dbReference type="Pfam" id="PF00156"/>
    </source>
</evidence>
<dbReference type="Gene3D" id="3.40.50.2020">
    <property type="match status" value="1"/>
</dbReference>
<dbReference type="UniPathway" id="UPA00602">
    <property type="reaction ID" value="UER00658"/>
</dbReference>
<feature type="binding site" evidence="5">
    <location>
        <begin position="147"/>
        <end position="151"/>
    </location>
    <ligand>
        <name>5-phospho-alpha-D-ribose 1-diphosphate</name>
        <dbReference type="ChEBI" id="CHEBI:58017"/>
    </ligand>
</feature>
<dbReference type="NCBIfam" id="TIGR01744">
    <property type="entry name" value="XPRTase"/>
    <property type="match status" value="1"/>
</dbReference>
<feature type="binding site" evidence="5">
    <location>
        <position position="46"/>
    </location>
    <ligand>
        <name>xanthine</name>
        <dbReference type="ChEBI" id="CHEBI:17712"/>
    </ligand>
</feature>
<comment type="catalytic activity">
    <reaction evidence="5">
        <text>XMP + diphosphate = xanthine + 5-phospho-alpha-D-ribose 1-diphosphate</text>
        <dbReference type="Rhea" id="RHEA:10800"/>
        <dbReference type="ChEBI" id="CHEBI:17712"/>
        <dbReference type="ChEBI" id="CHEBI:33019"/>
        <dbReference type="ChEBI" id="CHEBI:57464"/>
        <dbReference type="ChEBI" id="CHEBI:58017"/>
        <dbReference type="EC" id="2.4.2.22"/>
    </reaction>
</comment>
<feature type="binding site" evidence="5">
    <location>
        <position position="175"/>
    </location>
    <ligand>
        <name>xanthine</name>
        <dbReference type="ChEBI" id="CHEBI:17712"/>
    </ligand>
</feature>
<dbReference type="Proteomes" id="UP000304148">
    <property type="component" value="Chromosome"/>
</dbReference>
<comment type="subunit">
    <text evidence="5">Homodimer.</text>
</comment>
<evidence type="ECO:0000313" key="8">
    <source>
        <dbReference type="EMBL" id="SYX82912.1"/>
    </source>
</evidence>
<evidence type="ECO:0000256" key="6">
    <source>
        <dbReference type="NCBIfam" id="TIGR01744"/>
    </source>
</evidence>
<dbReference type="AlphaFoldDB" id="A0A383R8J7"/>
<dbReference type="GO" id="GO:0000310">
    <property type="term" value="F:xanthine phosphoribosyltransferase activity"/>
    <property type="evidence" value="ECO:0007669"/>
    <property type="project" value="UniProtKB-UniRule"/>
</dbReference>
<evidence type="ECO:0000313" key="9">
    <source>
        <dbReference type="Proteomes" id="UP000304148"/>
    </source>
</evidence>
<comment type="function">
    <text evidence="5">Converts the preformed base xanthine, a product of nucleic acid breakdown, to xanthosine 5'-monophosphate (XMP), so it can be reused for RNA or DNA synthesis.</text>
</comment>
<comment type="pathway">
    <text evidence="5">Purine metabolism; XMP biosynthesis via salvage pathway; XMP from xanthine: step 1/1.</text>
</comment>
<comment type="similarity">
    <text evidence="5">Belongs to the purine/pyrimidine phosphoribosyltransferase family. Xpt subfamily.</text>
</comment>
<dbReference type="SUPFAM" id="SSF53271">
    <property type="entry name" value="PRTase-like"/>
    <property type="match status" value="1"/>
</dbReference>
<proteinExistence type="inferred from homology"/>
<evidence type="ECO:0000256" key="3">
    <source>
        <dbReference type="ARBA" id="ARBA00022679"/>
    </source>
</evidence>
<dbReference type="GO" id="GO:0046110">
    <property type="term" value="P:xanthine metabolic process"/>
    <property type="evidence" value="ECO:0007669"/>
    <property type="project" value="UniProtKB-UniRule"/>
</dbReference>
<organism evidence="8 9">
    <name type="scientific">Paenibacillus alvei</name>
    <name type="common">Bacillus alvei</name>
    <dbReference type="NCBI Taxonomy" id="44250"/>
    <lineage>
        <taxon>Bacteria</taxon>
        <taxon>Bacillati</taxon>
        <taxon>Bacillota</taxon>
        <taxon>Bacilli</taxon>
        <taxon>Bacillales</taxon>
        <taxon>Paenibacillaceae</taxon>
        <taxon>Paenibacillus</taxon>
    </lineage>
</organism>
<dbReference type="InterPro" id="IPR029057">
    <property type="entry name" value="PRTase-like"/>
</dbReference>
<evidence type="ECO:0000256" key="4">
    <source>
        <dbReference type="ARBA" id="ARBA00022726"/>
    </source>
</evidence>
<dbReference type="GO" id="GO:0006166">
    <property type="term" value="P:purine ribonucleoside salvage"/>
    <property type="evidence" value="ECO:0007669"/>
    <property type="project" value="UniProtKB-KW"/>
</dbReference>
<dbReference type="PANTHER" id="PTHR43864">
    <property type="entry name" value="HYPOXANTHINE/GUANINE PHOSPHORIBOSYLTRANSFERASE"/>
    <property type="match status" value="1"/>
</dbReference>
<dbReference type="EC" id="2.4.2.22" evidence="5 6"/>
<keyword evidence="3 5" id="KW-0808">Transferase</keyword>
<protein>
    <recommendedName>
        <fullName evidence="5 6">Xanthine phosphoribosyltransferase</fullName>
        <shortName evidence="5">XPRTase</shortName>
        <ecNumber evidence="5 6">2.4.2.22</ecNumber>
    </recommendedName>
</protein>
<dbReference type="InterPro" id="IPR050118">
    <property type="entry name" value="Pur/Pyrimidine_PRTase"/>
</dbReference>
<sequence length="221" mass="24366">MSYLEKRDVQLHTSKGELDMKQLQDKITQEGLVLGNNVLKVDSFLNHQMDPALMQAVGQEFVRRYAGERITKVLTIESSGIAPGLMTALELNVPLIFARKQKSLTLREDIIVEKVYSFTKQETNEVTVSKRFLSADDRVLIIDDFLANGEAASGLARIVEQVGASVAGFGIVIEKSFQPGRQMLLDAGYRVESLARIASLSNEGVTFVDEAAETTSEAVQQ</sequence>
<evidence type="ECO:0000256" key="2">
    <source>
        <dbReference type="ARBA" id="ARBA00022676"/>
    </source>
</evidence>